<organism evidence="10 11">
    <name type="scientific">Fusarium acutatum</name>
    <dbReference type="NCBI Taxonomy" id="78861"/>
    <lineage>
        <taxon>Eukaryota</taxon>
        <taxon>Fungi</taxon>
        <taxon>Dikarya</taxon>
        <taxon>Ascomycota</taxon>
        <taxon>Pezizomycotina</taxon>
        <taxon>Sordariomycetes</taxon>
        <taxon>Hypocreomycetidae</taxon>
        <taxon>Hypocreales</taxon>
        <taxon>Nectriaceae</taxon>
        <taxon>Fusarium</taxon>
        <taxon>Fusarium fujikuroi species complex</taxon>
    </lineage>
</organism>
<evidence type="ECO:0000259" key="8">
    <source>
        <dbReference type="PROSITE" id="PS50048"/>
    </source>
</evidence>
<evidence type="ECO:0000256" key="1">
    <source>
        <dbReference type="ARBA" id="ARBA00004141"/>
    </source>
</evidence>
<feature type="transmembrane region" description="Helical" evidence="7">
    <location>
        <begin position="678"/>
        <end position="704"/>
    </location>
</feature>
<keyword evidence="11" id="KW-1185">Reference proteome</keyword>
<feature type="transmembrane region" description="Helical" evidence="7">
    <location>
        <begin position="954"/>
        <end position="975"/>
    </location>
</feature>
<keyword evidence="2 7" id="KW-0812">Transmembrane</keyword>
<dbReference type="InterPro" id="IPR020846">
    <property type="entry name" value="MFS_dom"/>
</dbReference>
<dbReference type="GO" id="GO:0000981">
    <property type="term" value="F:DNA-binding transcription factor activity, RNA polymerase II-specific"/>
    <property type="evidence" value="ECO:0007669"/>
    <property type="project" value="InterPro"/>
</dbReference>
<evidence type="ECO:0000256" key="7">
    <source>
        <dbReference type="SAM" id="Phobius"/>
    </source>
</evidence>
<dbReference type="AlphaFoldDB" id="A0A8H4NDI3"/>
<dbReference type="InterPro" id="IPR001138">
    <property type="entry name" value="Zn2Cys6_DnaBD"/>
</dbReference>
<evidence type="ECO:0000313" key="11">
    <source>
        <dbReference type="Proteomes" id="UP000536711"/>
    </source>
</evidence>
<dbReference type="GO" id="GO:1990961">
    <property type="term" value="P:xenobiotic detoxification by transmembrane export across the plasma membrane"/>
    <property type="evidence" value="ECO:0007669"/>
    <property type="project" value="TreeGrafter"/>
</dbReference>
<dbReference type="SMART" id="SM00066">
    <property type="entry name" value="GAL4"/>
    <property type="match status" value="1"/>
</dbReference>
<dbReference type="Proteomes" id="UP000536711">
    <property type="component" value="Unassembled WGS sequence"/>
</dbReference>
<evidence type="ECO:0000256" key="6">
    <source>
        <dbReference type="ARBA" id="ARBA00023242"/>
    </source>
</evidence>
<dbReference type="SUPFAM" id="SSF57701">
    <property type="entry name" value="Zn2/Cys6 DNA-binding domain"/>
    <property type="match status" value="1"/>
</dbReference>
<dbReference type="InterPro" id="IPR036864">
    <property type="entry name" value="Zn2-C6_fun-type_DNA-bd_sf"/>
</dbReference>
<evidence type="ECO:0000256" key="2">
    <source>
        <dbReference type="ARBA" id="ARBA00022692"/>
    </source>
</evidence>
<dbReference type="PROSITE" id="PS50850">
    <property type="entry name" value="MFS"/>
    <property type="match status" value="1"/>
</dbReference>
<dbReference type="EMBL" id="JAADJF010000457">
    <property type="protein sequence ID" value="KAF4417023.1"/>
    <property type="molecule type" value="Genomic_DNA"/>
</dbReference>
<name>A0A8H4NDI3_9HYPO</name>
<evidence type="ECO:0000256" key="4">
    <source>
        <dbReference type="ARBA" id="ARBA00023136"/>
    </source>
</evidence>
<comment type="caution">
    <text evidence="10">The sequence shown here is derived from an EMBL/GenBank/DDBJ whole genome shotgun (WGS) entry which is preliminary data.</text>
</comment>
<dbReference type="GO" id="GO:0008270">
    <property type="term" value="F:zinc ion binding"/>
    <property type="evidence" value="ECO:0007669"/>
    <property type="project" value="InterPro"/>
</dbReference>
<proteinExistence type="predicted"/>
<feature type="transmembrane region" description="Helical" evidence="7">
    <location>
        <begin position="922"/>
        <end position="942"/>
    </location>
</feature>
<protein>
    <submittedName>
        <fullName evidence="10">Transporter mfs1</fullName>
    </submittedName>
</protein>
<dbReference type="InterPro" id="IPR036259">
    <property type="entry name" value="MFS_trans_sf"/>
</dbReference>
<feature type="transmembrane region" description="Helical" evidence="7">
    <location>
        <begin position="608"/>
        <end position="627"/>
    </location>
</feature>
<feature type="transmembrane region" description="Helical" evidence="7">
    <location>
        <begin position="1010"/>
        <end position="1036"/>
    </location>
</feature>
<dbReference type="Pfam" id="PF07690">
    <property type="entry name" value="MFS_1"/>
    <property type="match status" value="1"/>
</dbReference>
<dbReference type="InterPro" id="IPR011701">
    <property type="entry name" value="MFS"/>
</dbReference>
<feature type="transmembrane region" description="Helical" evidence="7">
    <location>
        <begin position="741"/>
        <end position="759"/>
    </location>
</feature>
<dbReference type="GO" id="GO:0015244">
    <property type="term" value="F:fluconazole transmembrane transporter activity"/>
    <property type="evidence" value="ECO:0007669"/>
    <property type="project" value="TreeGrafter"/>
</dbReference>
<evidence type="ECO:0000313" key="10">
    <source>
        <dbReference type="EMBL" id="KAF4417023.1"/>
    </source>
</evidence>
<comment type="subcellular location">
    <subcellularLocation>
        <location evidence="1">Membrane</location>
        <topology evidence="1">Multi-pass membrane protein</topology>
    </subcellularLocation>
</comment>
<keyword evidence="5" id="KW-0325">Glycoprotein</keyword>
<feature type="transmembrane region" description="Helical" evidence="7">
    <location>
        <begin position="843"/>
        <end position="862"/>
    </location>
</feature>
<dbReference type="PROSITE" id="PS00463">
    <property type="entry name" value="ZN2_CY6_FUNGAL_1"/>
    <property type="match status" value="1"/>
</dbReference>
<dbReference type="Gene3D" id="1.20.1250.20">
    <property type="entry name" value="MFS general substrate transporter like domains"/>
    <property type="match status" value="1"/>
</dbReference>
<sequence length="1050" mass="117061">MERRSKTRATLACLPCRNQHLKCDGTRPICSRCQGLSRTCAFAESRRSGSYKATSRRTRAQDFQPHSLTPTDSLTSIASEFQQPPSDSLGGFGVMEPHRVAGIELIDLYYENFHPSHPFILPRTVLDARYAAGCPNIQHVVAAVQHIGSFYTTNPAIGIEDSLLGQMEHIDGFTVQTTLLTALAKSMCAEQDLADELLSKAMNQASLIGMDTKALADCIFESDPVLAESWRRTMWMLYVSNANFAVIRQDYTLRLKDMSFDVDLPCEDKEYNEMLIPPTRTTFAEYHNREYDMQEKAFSSFAYYIDASVIFATTLHASLKFKTTSKAEMMCENLEAKIAGWFTMLPPSKRDLDVRPAFLDQLIFQSHMMMYTPFSTLRYDPIEAISSCGSPPPPLFLGVSGGSGLNRQSHLQKLLQAIRKQNQCLIILPLGSAQLSPFVICMVACCTIAHLVACKSALPDDEAEVARSRIRVCLGTLRHYEDIWPRAKKILLELKRIANSILQTEIATMQYQPAYTQVSAVHTLQRHHYLASMTAQYFRTTALGTIARLATNNQFLAFKSYKDEYPKEASSGSSNSNLQVEDNCILVGWKSDDDPENPHNWSTMRKTAVAALICLYTFTIYCGSSIYVPSVGQVMQEFNVTETSASLGLALYVLGYGFGPLLFSPLSEIPYIGRNPIYIITFAIFNLLCVGAALTESFAGFLIIRFLQGFFGSPCLATGAASLTDMFSVIYIPYSLAAWSGAMYCGPALGPLLSGFSVVVKGWRWSMWELLWLSCFVFILLVIFLPETSTPTLLYHRSKLLRDETGSDRYIDATSIALRAVTPRDAIKAALIKPFEISLKDPSIAFVNVYTSFTYGIYYSFFEVFPLVYPKIYEMNLGETSAVFVCVLIACIIGVIWYLSWYRMCIEKRFKALGSYDAPETFLRPGLLGVFGAPIGMFLFGWGARESIPWEVPTLGIVIYCGFSFVVGSGIFIYLPLGYPHYAASLFAANDALRSSFAAAAILFGRPLYLNLGIGQGCSLLGGLSILGIVGFWYLFRYGDQLRKRSKFTN</sequence>
<feature type="transmembrane region" description="Helical" evidence="7">
    <location>
        <begin position="882"/>
        <end position="901"/>
    </location>
</feature>
<feature type="domain" description="Major facilitator superfamily (MFS) profile" evidence="9">
    <location>
        <begin position="603"/>
        <end position="1050"/>
    </location>
</feature>
<dbReference type="PANTHER" id="PTHR23502">
    <property type="entry name" value="MAJOR FACILITATOR SUPERFAMILY"/>
    <property type="match status" value="1"/>
</dbReference>
<evidence type="ECO:0000256" key="3">
    <source>
        <dbReference type="ARBA" id="ARBA00022989"/>
    </source>
</evidence>
<reference evidence="10 11" key="1">
    <citation type="submission" date="2020-01" db="EMBL/GenBank/DDBJ databases">
        <title>Identification and distribution of gene clusters putatively required for synthesis of sphingolipid metabolism inhibitors in phylogenetically diverse species of the filamentous fungus Fusarium.</title>
        <authorList>
            <person name="Kim H.-S."/>
            <person name="Busman M."/>
            <person name="Brown D.W."/>
            <person name="Divon H."/>
            <person name="Uhlig S."/>
            <person name="Proctor R.H."/>
        </authorList>
    </citation>
    <scope>NUCLEOTIDE SEQUENCE [LARGE SCALE GENOMIC DNA]</scope>
    <source>
        <strain evidence="10 11">NRRL 13308</strain>
    </source>
</reference>
<dbReference type="CDD" id="cd17323">
    <property type="entry name" value="MFS_Tpo1_MDR_like"/>
    <property type="match status" value="1"/>
</dbReference>
<dbReference type="GO" id="GO:0005886">
    <property type="term" value="C:plasma membrane"/>
    <property type="evidence" value="ECO:0007669"/>
    <property type="project" value="TreeGrafter"/>
</dbReference>
<accession>A0A8H4NDI3</accession>
<dbReference type="PROSITE" id="PS50048">
    <property type="entry name" value="ZN2_CY6_FUNGAL_2"/>
    <property type="match status" value="1"/>
</dbReference>
<keyword evidence="6" id="KW-0539">Nucleus</keyword>
<feature type="transmembrane region" description="Helical" evidence="7">
    <location>
        <begin position="765"/>
        <end position="785"/>
    </location>
</feature>
<evidence type="ECO:0000259" key="9">
    <source>
        <dbReference type="PROSITE" id="PS50850"/>
    </source>
</evidence>
<dbReference type="SUPFAM" id="SSF103473">
    <property type="entry name" value="MFS general substrate transporter"/>
    <property type="match status" value="1"/>
</dbReference>
<dbReference type="Pfam" id="PF00172">
    <property type="entry name" value="Zn_clus"/>
    <property type="match status" value="1"/>
</dbReference>
<feature type="transmembrane region" description="Helical" evidence="7">
    <location>
        <begin position="647"/>
        <end position="666"/>
    </location>
</feature>
<dbReference type="CDD" id="cd12148">
    <property type="entry name" value="fungal_TF_MHR"/>
    <property type="match status" value="1"/>
</dbReference>
<keyword evidence="4 7" id="KW-0472">Membrane</keyword>
<feature type="domain" description="Zn(2)-C6 fungal-type" evidence="8">
    <location>
        <begin position="12"/>
        <end position="42"/>
    </location>
</feature>
<dbReference type="Gene3D" id="4.10.240.10">
    <property type="entry name" value="Zn(2)-C6 fungal-type DNA-binding domain"/>
    <property type="match status" value="1"/>
</dbReference>
<feature type="transmembrane region" description="Helical" evidence="7">
    <location>
        <begin position="710"/>
        <end position="734"/>
    </location>
</feature>
<keyword evidence="3 7" id="KW-1133">Transmembrane helix</keyword>
<dbReference type="OrthoDB" id="3357846at2759"/>
<dbReference type="CDD" id="cd00067">
    <property type="entry name" value="GAL4"/>
    <property type="match status" value="1"/>
</dbReference>
<dbReference type="PANTHER" id="PTHR23502:SF23">
    <property type="entry name" value="FLUCONAZOLE RESISTANCE PROTEIN 1"/>
    <property type="match status" value="1"/>
</dbReference>
<evidence type="ECO:0000256" key="5">
    <source>
        <dbReference type="ARBA" id="ARBA00023180"/>
    </source>
</evidence>
<gene>
    <name evidence="10" type="ORF">FACUT_12501</name>
</gene>